<feature type="transmembrane region" description="Helical" evidence="1">
    <location>
        <begin position="27"/>
        <end position="48"/>
    </location>
</feature>
<dbReference type="GeneID" id="1261103"/>
<dbReference type="EMBL" id="X80191">
    <property type="protein sequence ID" value="CAA56474.1"/>
    <property type="molecule type" value="Genomic_RNA"/>
</dbReference>
<dbReference type="PIR" id="S46977">
    <property type="entry name" value="S46977"/>
</dbReference>
<organismHost>
    <name type="scientific">Pseudomonas aeruginosa</name>
    <dbReference type="NCBI Taxonomy" id="287"/>
</organismHost>
<keyword evidence="1" id="KW-1133">Transmembrane helix</keyword>
<accession>Q38063</accession>
<reference evidence="2 3" key="1">
    <citation type="journal article" date="1995" name="Virology">
        <title>Nucleotide sequence of a single-stranded RNA phage from Pseudomonas aeruginosa: kinship to coliphages and conservation of regulatory RNA structures.</title>
        <authorList>
            <person name="Olsthoorn R.C.L."/>
            <person name="Garde G."/>
            <person name="Dayhuff T."/>
            <person name="Atkins J.F."/>
            <person name="Van Duin J."/>
        </authorList>
    </citation>
    <scope>NUCLEOTIDE SEQUENCE</scope>
</reference>
<dbReference type="Proteomes" id="UP000002138">
    <property type="component" value="Segment"/>
</dbReference>
<organism evidence="2 3">
    <name type="scientific">Pseudomonas phage PP7</name>
    <name type="common">Bacteriophage PP7</name>
    <dbReference type="NCBI Taxonomy" id="12023"/>
    <lineage>
        <taxon>Viruses</taxon>
        <taxon>Riboviria</taxon>
        <taxon>Orthornavirae</taxon>
        <taxon>Lenarviricota</taxon>
        <taxon>Leviviricetes</taxon>
        <taxon>Norzivirales</taxon>
        <taxon>Fiersviridae</taxon>
        <taxon>Pepevirus</taxon>
        <taxon>Pepevirus rubrum</taxon>
    </lineage>
</organism>
<evidence type="ECO:0000256" key="1">
    <source>
        <dbReference type="SAM" id="Phobius"/>
    </source>
</evidence>
<evidence type="ECO:0000313" key="2">
    <source>
        <dbReference type="EMBL" id="CAA56474.1"/>
    </source>
</evidence>
<dbReference type="RefSeq" id="NP_042306.1">
    <property type="nucleotide sequence ID" value="NC_001628.1"/>
</dbReference>
<proteinExistence type="predicted"/>
<sequence>MSSTLCRWAVKALRCTRVYKEFIWKPLVALSYVTLYLLSSVFLSQLSYPIGSWAV</sequence>
<keyword evidence="1" id="KW-0472">Membrane</keyword>
<evidence type="ECO:0000313" key="3">
    <source>
        <dbReference type="Proteomes" id="UP000002138"/>
    </source>
</evidence>
<keyword evidence="3" id="KW-1185">Reference proteome</keyword>
<protein>
    <submittedName>
        <fullName evidence="2">Lysis protein</fullName>
    </submittedName>
</protein>
<name>Q38063_BPPP7</name>
<dbReference type="KEGG" id="vg:1261103"/>
<keyword evidence="1" id="KW-0812">Transmembrane</keyword>